<evidence type="ECO:0000256" key="2">
    <source>
        <dbReference type="ARBA" id="ARBA00022759"/>
    </source>
</evidence>
<evidence type="ECO:0000313" key="8">
    <source>
        <dbReference type="EMBL" id="ORY73221.1"/>
    </source>
</evidence>
<keyword evidence="1" id="KW-0540">Nuclease</keyword>
<organism evidence="8 9">
    <name type="scientific">Leucosporidium creatinivorum</name>
    <dbReference type="NCBI Taxonomy" id="106004"/>
    <lineage>
        <taxon>Eukaryota</taxon>
        <taxon>Fungi</taxon>
        <taxon>Dikarya</taxon>
        <taxon>Basidiomycota</taxon>
        <taxon>Pucciniomycotina</taxon>
        <taxon>Microbotryomycetes</taxon>
        <taxon>Leucosporidiales</taxon>
        <taxon>Leucosporidium</taxon>
    </lineage>
</organism>
<name>A0A1Y2ENR6_9BASI</name>
<evidence type="ECO:0000256" key="7">
    <source>
        <dbReference type="SAM" id="MobiDB-lite"/>
    </source>
</evidence>
<keyword evidence="2 8" id="KW-0255">Endonuclease</keyword>
<dbReference type="FunCoup" id="A0A1Y2ENR6">
    <property type="interactions" value="323"/>
</dbReference>
<dbReference type="GO" id="GO:0006289">
    <property type="term" value="P:nucleotide-excision repair"/>
    <property type="evidence" value="ECO:0007669"/>
    <property type="project" value="InterPro"/>
</dbReference>
<protein>
    <submittedName>
        <fullName evidence="8">UV-endonuclease UvdE-domain-containing protein</fullName>
    </submittedName>
</protein>
<feature type="compositionally biased region" description="Basic and acidic residues" evidence="7">
    <location>
        <begin position="454"/>
        <end position="503"/>
    </location>
</feature>
<dbReference type="AlphaFoldDB" id="A0A1Y2ENR6"/>
<feature type="compositionally biased region" description="Basic residues" evidence="7">
    <location>
        <begin position="444"/>
        <end position="453"/>
    </location>
</feature>
<keyword evidence="9" id="KW-1185">Reference proteome</keyword>
<dbReference type="InParanoid" id="A0A1Y2ENR6"/>
<dbReference type="InterPro" id="IPR036237">
    <property type="entry name" value="Xyl_isomerase-like_sf"/>
</dbReference>
<dbReference type="InterPro" id="IPR004601">
    <property type="entry name" value="UvdE"/>
</dbReference>
<dbReference type="GO" id="GO:0005634">
    <property type="term" value="C:nucleus"/>
    <property type="evidence" value="ECO:0007669"/>
    <property type="project" value="TreeGrafter"/>
</dbReference>
<evidence type="ECO:0000256" key="3">
    <source>
        <dbReference type="ARBA" id="ARBA00022763"/>
    </source>
</evidence>
<dbReference type="OrthoDB" id="541883at2759"/>
<reference evidence="8 9" key="1">
    <citation type="submission" date="2016-07" db="EMBL/GenBank/DDBJ databases">
        <title>Pervasive Adenine N6-methylation of Active Genes in Fungi.</title>
        <authorList>
            <consortium name="DOE Joint Genome Institute"/>
            <person name="Mondo S.J."/>
            <person name="Dannebaum R.O."/>
            <person name="Kuo R.C."/>
            <person name="Labutti K."/>
            <person name="Haridas S."/>
            <person name="Kuo A."/>
            <person name="Salamov A."/>
            <person name="Ahrendt S.R."/>
            <person name="Lipzen A."/>
            <person name="Sullivan W."/>
            <person name="Andreopoulos W.B."/>
            <person name="Clum A."/>
            <person name="Lindquist E."/>
            <person name="Daum C."/>
            <person name="Ramamoorthy G.K."/>
            <person name="Gryganskyi A."/>
            <person name="Culley D."/>
            <person name="Magnuson J.K."/>
            <person name="James T.Y."/>
            <person name="O'Malley M.A."/>
            <person name="Stajich J.E."/>
            <person name="Spatafora J.W."/>
            <person name="Visel A."/>
            <person name="Grigoriev I.V."/>
        </authorList>
    </citation>
    <scope>NUCLEOTIDE SEQUENCE [LARGE SCALE GENOMIC DNA]</scope>
    <source>
        <strain evidence="8 9">62-1032</strain>
    </source>
</reference>
<dbReference type="Pfam" id="PF03851">
    <property type="entry name" value="UvdE"/>
    <property type="match status" value="1"/>
</dbReference>
<evidence type="ECO:0000313" key="9">
    <source>
        <dbReference type="Proteomes" id="UP000193467"/>
    </source>
</evidence>
<dbReference type="GO" id="GO:0043504">
    <property type="term" value="P:mitochondrial DNA repair"/>
    <property type="evidence" value="ECO:0007669"/>
    <property type="project" value="TreeGrafter"/>
</dbReference>
<comment type="caution">
    <text evidence="8">The sequence shown here is derived from an EMBL/GenBank/DDBJ whole genome shotgun (WGS) entry which is preliminary data.</text>
</comment>
<feature type="compositionally biased region" description="Basic and acidic residues" evidence="7">
    <location>
        <begin position="368"/>
        <end position="379"/>
    </location>
</feature>
<dbReference type="EMBL" id="MCGR01000047">
    <property type="protein sequence ID" value="ORY73221.1"/>
    <property type="molecule type" value="Genomic_DNA"/>
</dbReference>
<feature type="compositionally biased region" description="Acidic residues" evidence="7">
    <location>
        <begin position="400"/>
        <end position="412"/>
    </location>
</feature>
<dbReference type="Proteomes" id="UP000193467">
    <property type="component" value="Unassembled WGS sequence"/>
</dbReference>
<accession>A0A1Y2ENR6</accession>
<feature type="compositionally biased region" description="Basic residues" evidence="7">
    <location>
        <begin position="382"/>
        <end position="393"/>
    </location>
</feature>
<dbReference type="GO" id="GO:0005739">
    <property type="term" value="C:mitochondrion"/>
    <property type="evidence" value="ECO:0007669"/>
    <property type="project" value="TreeGrafter"/>
</dbReference>
<feature type="region of interest" description="Disordered" evidence="7">
    <location>
        <begin position="368"/>
        <end position="412"/>
    </location>
</feature>
<dbReference type="GO" id="GO:0004519">
    <property type="term" value="F:endonuclease activity"/>
    <property type="evidence" value="ECO:0007669"/>
    <property type="project" value="UniProtKB-KW"/>
</dbReference>
<dbReference type="PANTHER" id="PTHR31290:SF5">
    <property type="entry name" value="UV-DAMAGE ENDONUCLEASE"/>
    <property type="match status" value="1"/>
</dbReference>
<dbReference type="PANTHER" id="PTHR31290">
    <property type="entry name" value="UV-DAMAGE ENDONUCLEASE"/>
    <property type="match status" value="1"/>
</dbReference>
<dbReference type="Gene3D" id="3.20.20.150">
    <property type="entry name" value="Divalent-metal-dependent TIM barrel enzymes"/>
    <property type="match status" value="1"/>
</dbReference>
<dbReference type="STRING" id="106004.A0A1Y2ENR6"/>
<evidence type="ECO:0000256" key="5">
    <source>
        <dbReference type="ARBA" id="ARBA00022801"/>
    </source>
</evidence>
<keyword evidence="3" id="KW-0227">DNA damage</keyword>
<evidence type="ECO:0000256" key="4">
    <source>
        <dbReference type="ARBA" id="ARBA00022769"/>
    </source>
</evidence>
<dbReference type="NCBIfam" id="TIGR00629">
    <property type="entry name" value="uvde"/>
    <property type="match status" value="1"/>
</dbReference>
<dbReference type="GO" id="GO:0016787">
    <property type="term" value="F:hydrolase activity"/>
    <property type="evidence" value="ECO:0007669"/>
    <property type="project" value="UniProtKB-KW"/>
</dbReference>
<keyword evidence="5" id="KW-0378">Hydrolase</keyword>
<gene>
    <name evidence="8" type="ORF">BCR35DRAFT_268983</name>
</gene>
<evidence type="ECO:0000256" key="1">
    <source>
        <dbReference type="ARBA" id="ARBA00022722"/>
    </source>
</evidence>
<evidence type="ECO:0000256" key="6">
    <source>
        <dbReference type="ARBA" id="ARBA00023204"/>
    </source>
</evidence>
<dbReference type="SUPFAM" id="SSF51658">
    <property type="entry name" value="Xylose isomerase-like"/>
    <property type="match status" value="1"/>
</dbReference>
<keyword evidence="6" id="KW-0234">DNA repair</keyword>
<dbReference type="GO" id="GO:0009411">
    <property type="term" value="P:response to UV"/>
    <property type="evidence" value="ECO:0007669"/>
    <property type="project" value="InterPro"/>
</dbReference>
<feature type="region of interest" description="Disordered" evidence="7">
    <location>
        <begin position="1"/>
        <end position="45"/>
    </location>
</feature>
<keyword evidence="4" id="KW-0228">DNA excision</keyword>
<sequence>MIPNKRGRSASPFAPDQEGGGGEGEGEGEATAETPVKKKRAPRKMKPKEPVVYVIPEVEKRVTTYRGRLGYACLNTILRKEKPSVFCSRTCRIDSIKKNGMDFLKELGRQNMADLHKLILWNASHHIFFMRMSSEMFPFAAHPDYAYSLEYAEKELKEAGQAARELGVRLTTHPGQFTQLGSPKSKVVENAIRDLEYHNEMMDRMGLDKDSVMIIHGGGVYGDKKAALARFKENYEKLSEGVKARLVLENDEICYNVDDLLPTCEELNIPLVFDYHHDWIYPSSQTPAELMPRILATWSRKGIKVKQHLSEPRKGAETIMERRAHADRCQRLPDALPDDVDLMIEAKDKEQAVFHLFRIYDLKPTIHDDLRPPALEETKQTAGRKSRTPKKKKDTASAAADEEGAGEGMEDPEAVLEEGAPRIEDEGEVAVDYPSLEGEVKPPQKQRKKRMTKKEKEALETAAKEAAELEKGLEEGKMDVDDEMKKIRSEGKEVQMEKEKVERPALAPRRSTRSSVVAGGEEQVWSV</sequence>
<proteinExistence type="predicted"/>
<feature type="region of interest" description="Disordered" evidence="7">
    <location>
        <begin position="427"/>
        <end position="527"/>
    </location>
</feature>